<sequence>MQRLLFTQRIWIFALVLQKFGQFIVFLIKIYLLCKDSKPLFKYRTDTFNNVLKGQTTVTFRKHLDLSASLSFSLIRGLSSIDFVGSVQFEVDAAVAELQTIIKVANVQFSDGLHSIYVLYIHNNYILFNSDDPFLNYIRQLFIQADNDGNGNLDLSEVSKLILKVIGTKMTKSDIEQIYQNSDTDNSGQISLDEFVGLMFALTTNPIVTQLFHDLTKQKKGSSQSVINHGNKQVIEKLDFISFLKDKQKEDIQSKDQKVRIHESVQFEEIVHRFGKLKQFTESSGSKESEMKKVKDIQSQPQIKDIPSSLSGQTGLSLSQFTNFLFSNEYNSAINPHYLLGPYNRGLVTETEEEDKITGQKKKINNQYPVQTMHLPLSYYFCNSSHNTYLIGNQLTGKSSVEMYANVLISGIRCVELDIWEGDEEDKEYMQRQKKQKSDEYGKHDGKEDDKIKKRFLPVVTHGFTLTSKIYLKDALRAIKRCAFVSSPYPIILSLELHVNQQRETVAQTFIEEFGEYLYSAKDFMRDQSRLKERKQQRVYRTLKNKDVNQQSKEDIKEEVLKDEKKDMRQILDKGVGNQNKPGIQKDWEIVTSHVFEQLKEKENQDVQLDDFIITETDWQLLPSPEQLKYKILIRTDSKAKCKGVEIEDEDEEENEEEENDKEKQIDLKGQKEIKKTKEKPKINDQLNKGFNEIDGIAFFCKGVPAKDFRTSDGIPCHHTLRHILRVYPGGMRVMSGNYDPIHAWRCGCQIVALNSQTIDFNTLSNIALFQFNGNCGYYLRPLSQLRSLDIKKTSKESSSSSEIQGIQLYPLPRAPQQVLFYQSIQFQPSYIPLVPDITFGSFTLNNIQLQLNDKSFKSGKDEKKSQLGNILLIPTQLRVVVICGHHLPRPNDQDSGAPMLDPFVQIEMIDLSPQSLYGEEISFLSSCGYSTQIDKQVSTKDISVDTSKPILPFRPVTTEVVNDNGLNPIWDKVFVFDISIQRQLMRESGSELDSKVNQRLSPEDMQLELDHIASLFLRISVFDSQFHSNKLIGLNILPLHALREGFRFVPIFVFSGKLKNQSGILCRFDFQ</sequence>
<feature type="compositionally biased region" description="Basic and acidic residues" evidence="8">
    <location>
        <begin position="661"/>
        <end position="677"/>
    </location>
</feature>
<dbReference type="AlphaFoldDB" id="A0A5J4X7Y9"/>
<feature type="domain" description="EF-hand" evidence="12">
    <location>
        <begin position="170"/>
        <end position="205"/>
    </location>
</feature>
<keyword evidence="4 7" id="KW-0442">Lipid degradation</keyword>
<evidence type="ECO:0000256" key="4">
    <source>
        <dbReference type="ARBA" id="ARBA00022963"/>
    </source>
</evidence>
<dbReference type="CDD" id="cd08558">
    <property type="entry name" value="PI-PLCc_eukaryota"/>
    <property type="match status" value="1"/>
</dbReference>
<feature type="region of interest" description="Disordered" evidence="8">
    <location>
        <begin position="281"/>
        <end position="308"/>
    </location>
</feature>
<evidence type="ECO:0000256" key="2">
    <source>
        <dbReference type="ARBA" id="ARBA00022801"/>
    </source>
</evidence>
<dbReference type="InterPro" id="IPR001711">
    <property type="entry name" value="PLipase_C_Pinositol-sp_Y"/>
</dbReference>
<dbReference type="SMART" id="SM00054">
    <property type="entry name" value="EFh"/>
    <property type="match status" value="2"/>
</dbReference>
<dbReference type="Proteomes" id="UP000324800">
    <property type="component" value="Unassembled WGS sequence"/>
</dbReference>
<dbReference type="PANTHER" id="PTHR10336">
    <property type="entry name" value="PHOSPHOINOSITIDE-SPECIFIC PHOSPHOLIPASE C FAMILY PROTEIN"/>
    <property type="match status" value="1"/>
</dbReference>
<keyword evidence="9" id="KW-1133">Transmembrane helix</keyword>
<dbReference type="PROSITE" id="PS50007">
    <property type="entry name" value="PIPLC_X_DOMAIN"/>
    <property type="match status" value="1"/>
</dbReference>
<reference evidence="13 14" key="1">
    <citation type="submission" date="2019-03" db="EMBL/GenBank/DDBJ databases">
        <title>Single cell metagenomics reveals metabolic interactions within the superorganism composed of flagellate Streblomastix strix and complex community of Bacteroidetes bacteria on its surface.</title>
        <authorList>
            <person name="Treitli S.C."/>
            <person name="Kolisko M."/>
            <person name="Husnik F."/>
            <person name="Keeling P."/>
            <person name="Hampl V."/>
        </authorList>
    </citation>
    <scope>NUCLEOTIDE SEQUENCE [LARGE SCALE GENOMIC DNA]</scope>
    <source>
        <strain evidence="13">ST1C</strain>
    </source>
</reference>
<evidence type="ECO:0000313" key="14">
    <source>
        <dbReference type="Proteomes" id="UP000324800"/>
    </source>
</evidence>
<feature type="domain" description="EF-hand" evidence="12">
    <location>
        <begin position="133"/>
        <end position="168"/>
    </location>
</feature>
<dbReference type="InterPro" id="IPR017946">
    <property type="entry name" value="PLC-like_Pdiesterase_TIM-brl"/>
</dbReference>
<feature type="transmembrane region" description="Helical" evidence="9">
    <location>
        <begin position="12"/>
        <end position="32"/>
    </location>
</feature>
<feature type="domain" description="PI-PLC Y-box" evidence="11">
    <location>
        <begin position="719"/>
        <end position="782"/>
    </location>
</feature>
<gene>
    <name evidence="13" type="ORF">EZS28_001106</name>
</gene>
<protein>
    <recommendedName>
        <fullName evidence="1 7">Phosphoinositide phospholipase C</fullName>
        <ecNumber evidence="1 7">3.1.4.11</ecNumber>
    </recommendedName>
</protein>
<dbReference type="Pfam" id="PF00388">
    <property type="entry name" value="PI-PLC-X"/>
    <property type="match status" value="1"/>
</dbReference>
<dbReference type="InterPro" id="IPR000909">
    <property type="entry name" value="PLipase_C_PInositol-sp_X_dom"/>
</dbReference>
<dbReference type="SUPFAM" id="SSF49562">
    <property type="entry name" value="C2 domain (Calcium/lipid-binding domain, CaLB)"/>
    <property type="match status" value="1"/>
</dbReference>
<feature type="region of interest" description="Disordered" evidence="8">
    <location>
        <begin position="428"/>
        <end position="447"/>
    </location>
</feature>
<evidence type="ECO:0000256" key="9">
    <source>
        <dbReference type="SAM" id="Phobius"/>
    </source>
</evidence>
<comment type="catalytic activity">
    <reaction evidence="7">
        <text>a 1,2-diacyl-sn-glycero-3-phospho-(1D-myo-inositol-4,5-bisphosphate) + H2O = 1D-myo-inositol 1,4,5-trisphosphate + a 1,2-diacyl-sn-glycerol + H(+)</text>
        <dbReference type="Rhea" id="RHEA:33179"/>
        <dbReference type="ChEBI" id="CHEBI:15377"/>
        <dbReference type="ChEBI" id="CHEBI:15378"/>
        <dbReference type="ChEBI" id="CHEBI:17815"/>
        <dbReference type="ChEBI" id="CHEBI:58456"/>
        <dbReference type="ChEBI" id="CHEBI:203600"/>
        <dbReference type="EC" id="3.1.4.11"/>
    </reaction>
</comment>
<feature type="region of interest" description="Disordered" evidence="8">
    <location>
        <begin position="644"/>
        <end position="677"/>
    </location>
</feature>
<organism evidence="13 14">
    <name type="scientific">Streblomastix strix</name>
    <dbReference type="NCBI Taxonomy" id="222440"/>
    <lineage>
        <taxon>Eukaryota</taxon>
        <taxon>Metamonada</taxon>
        <taxon>Preaxostyla</taxon>
        <taxon>Oxymonadida</taxon>
        <taxon>Streblomastigidae</taxon>
        <taxon>Streblomastix</taxon>
    </lineage>
</organism>
<dbReference type="Gene3D" id="2.60.40.150">
    <property type="entry name" value="C2 domain"/>
    <property type="match status" value="1"/>
</dbReference>
<evidence type="ECO:0000256" key="8">
    <source>
        <dbReference type="SAM" id="MobiDB-lite"/>
    </source>
</evidence>
<dbReference type="Pfam" id="PF00168">
    <property type="entry name" value="C2"/>
    <property type="match status" value="1"/>
</dbReference>
<evidence type="ECO:0000256" key="1">
    <source>
        <dbReference type="ARBA" id="ARBA00012368"/>
    </source>
</evidence>
<dbReference type="PANTHER" id="PTHR10336:SF36">
    <property type="entry name" value="1-PHOSPHATIDYLINOSITOL 4,5-BISPHOSPHATE PHOSPHODIESTERASE BETA-4"/>
    <property type="match status" value="1"/>
</dbReference>
<keyword evidence="3" id="KW-0106">Calcium</keyword>
<evidence type="ECO:0000313" key="13">
    <source>
        <dbReference type="EMBL" id="KAA6403370.1"/>
    </source>
</evidence>
<evidence type="ECO:0000256" key="6">
    <source>
        <dbReference type="ARBA" id="ARBA00023224"/>
    </source>
</evidence>
<keyword evidence="2 7" id="KW-0378">Hydrolase</keyword>
<dbReference type="CDD" id="cd00275">
    <property type="entry name" value="C2_PLC_like"/>
    <property type="match status" value="1"/>
</dbReference>
<dbReference type="InterPro" id="IPR001192">
    <property type="entry name" value="PI-PLC_fam"/>
</dbReference>
<evidence type="ECO:0000256" key="5">
    <source>
        <dbReference type="ARBA" id="ARBA00023098"/>
    </source>
</evidence>
<dbReference type="SMART" id="SM00149">
    <property type="entry name" value="PLCYc"/>
    <property type="match status" value="1"/>
</dbReference>
<dbReference type="SUPFAM" id="SSF51695">
    <property type="entry name" value="PLC-like phosphodiesterases"/>
    <property type="match status" value="2"/>
</dbReference>
<dbReference type="EC" id="3.1.4.11" evidence="1 7"/>
<evidence type="ECO:0000259" key="11">
    <source>
        <dbReference type="PROSITE" id="PS50008"/>
    </source>
</evidence>
<dbReference type="PROSITE" id="PS50004">
    <property type="entry name" value="C2"/>
    <property type="match status" value="1"/>
</dbReference>
<keyword evidence="6" id="KW-0807">Transducer</keyword>
<dbReference type="GO" id="GO:0016042">
    <property type="term" value="P:lipid catabolic process"/>
    <property type="evidence" value="ECO:0007669"/>
    <property type="project" value="UniProtKB-KW"/>
</dbReference>
<dbReference type="InterPro" id="IPR000008">
    <property type="entry name" value="C2_dom"/>
</dbReference>
<comment type="caution">
    <text evidence="13">The sequence shown here is derived from an EMBL/GenBank/DDBJ whole genome shotgun (WGS) entry which is preliminary data.</text>
</comment>
<name>A0A5J4X7Y9_9EUKA</name>
<feature type="compositionally biased region" description="Acidic residues" evidence="8">
    <location>
        <begin position="647"/>
        <end position="660"/>
    </location>
</feature>
<dbReference type="OrthoDB" id="269822at2759"/>
<dbReference type="Gene3D" id="1.10.238.10">
    <property type="entry name" value="EF-hand"/>
    <property type="match status" value="1"/>
</dbReference>
<dbReference type="GO" id="GO:0004435">
    <property type="term" value="F:phosphatidylinositol-4,5-bisphosphate phospholipase C activity"/>
    <property type="evidence" value="ECO:0007669"/>
    <property type="project" value="UniProtKB-EC"/>
</dbReference>
<dbReference type="SMART" id="SM00239">
    <property type="entry name" value="C2"/>
    <property type="match status" value="1"/>
</dbReference>
<dbReference type="PROSITE" id="PS50008">
    <property type="entry name" value="PIPLC_Y_DOMAIN"/>
    <property type="match status" value="1"/>
</dbReference>
<dbReference type="InterPro" id="IPR035892">
    <property type="entry name" value="C2_domain_sf"/>
</dbReference>
<dbReference type="GO" id="GO:0051209">
    <property type="term" value="P:release of sequestered calcium ion into cytosol"/>
    <property type="evidence" value="ECO:0007669"/>
    <property type="project" value="TreeGrafter"/>
</dbReference>
<keyword evidence="9" id="KW-0472">Membrane</keyword>
<dbReference type="Pfam" id="PF00387">
    <property type="entry name" value="PI-PLC-Y"/>
    <property type="match status" value="1"/>
</dbReference>
<keyword evidence="9" id="KW-0812">Transmembrane</keyword>
<dbReference type="GO" id="GO:0005509">
    <property type="term" value="F:calcium ion binding"/>
    <property type="evidence" value="ECO:0007669"/>
    <property type="project" value="InterPro"/>
</dbReference>
<evidence type="ECO:0000259" key="12">
    <source>
        <dbReference type="PROSITE" id="PS50222"/>
    </source>
</evidence>
<dbReference type="SUPFAM" id="SSF47473">
    <property type="entry name" value="EF-hand"/>
    <property type="match status" value="1"/>
</dbReference>
<evidence type="ECO:0000256" key="7">
    <source>
        <dbReference type="RuleBase" id="RU361133"/>
    </source>
</evidence>
<keyword evidence="5 7" id="KW-0443">Lipid metabolism</keyword>
<dbReference type="CDD" id="cd15898">
    <property type="entry name" value="EFh_PI-PLC"/>
    <property type="match status" value="1"/>
</dbReference>
<evidence type="ECO:0000259" key="10">
    <source>
        <dbReference type="PROSITE" id="PS50004"/>
    </source>
</evidence>
<dbReference type="EMBL" id="SNRW01000108">
    <property type="protein sequence ID" value="KAA6403370.1"/>
    <property type="molecule type" value="Genomic_DNA"/>
</dbReference>
<dbReference type="Gene3D" id="3.20.20.190">
    <property type="entry name" value="Phosphatidylinositol (PI) phosphodiesterase"/>
    <property type="match status" value="1"/>
</dbReference>
<dbReference type="PROSITE" id="PS50222">
    <property type="entry name" value="EF_HAND_2"/>
    <property type="match status" value="2"/>
</dbReference>
<dbReference type="Pfam" id="PF13499">
    <property type="entry name" value="EF-hand_7"/>
    <property type="match status" value="1"/>
</dbReference>
<accession>A0A5J4X7Y9</accession>
<proteinExistence type="predicted"/>
<dbReference type="PRINTS" id="PR00390">
    <property type="entry name" value="PHPHLIPASEC"/>
</dbReference>
<feature type="compositionally biased region" description="Basic and acidic residues" evidence="8">
    <location>
        <begin position="285"/>
        <end position="296"/>
    </location>
</feature>
<dbReference type="InterPro" id="IPR011992">
    <property type="entry name" value="EF-hand-dom_pair"/>
</dbReference>
<feature type="domain" description="C2" evidence="10">
    <location>
        <begin position="859"/>
        <end position="1054"/>
    </location>
</feature>
<dbReference type="InterPro" id="IPR018247">
    <property type="entry name" value="EF_Hand_1_Ca_BS"/>
</dbReference>
<dbReference type="InterPro" id="IPR002048">
    <property type="entry name" value="EF_hand_dom"/>
</dbReference>
<dbReference type="SMART" id="SM00148">
    <property type="entry name" value="PLCXc"/>
    <property type="match status" value="1"/>
</dbReference>
<dbReference type="GO" id="GO:0048015">
    <property type="term" value="P:phosphatidylinositol-mediated signaling"/>
    <property type="evidence" value="ECO:0007669"/>
    <property type="project" value="TreeGrafter"/>
</dbReference>
<dbReference type="PROSITE" id="PS00018">
    <property type="entry name" value="EF_HAND_1"/>
    <property type="match status" value="2"/>
</dbReference>
<evidence type="ECO:0000256" key="3">
    <source>
        <dbReference type="ARBA" id="ARBA00022837"/>
    </source>
</evidence>